<dbReference type="Pfam" id="PF08477">
    <property type="entry name" value="Roc"/>
    <property type="match status" value="1"/>
</dbReference>
<dbReference type="EMBL" id="JAHHHD010000011">
    <property type="protein sequence ID" value="MBW4659338.1"/>
    <property type="molecule type" value="Genomic_DNA"/>
</dbReference>
<dbReference type="FunFam" id="3.80.10.10:FF:000041">
    <property type="entry name" value="LRR receptor-like serine/threonine-protein kinase ERECTA"/>
    <property type="match status" value="1"/>
</dbReference>
<dbReference type="PRINTS" id="PR00449">
    <property type="entry name" value="RASTRNSFRMNG"/>
</dbReference>
<dbReference type="Gene3D" id="1.10.10.2200">
    <property type="match status" value="1"/>
</dbReference>
<reference evidence="14" key="2">
    <citation type="journal article" date="2022" name="Microbiol. Resour. Announc.">
        <title>Metagenome Sequencing to Explore Phylogenomics of Terrestrial Cyanobacteria.</title>
        <authorList>
            <person name="Ward R.D."/>
            <person name="Stajich J.E."/>
            <person name="Johansen J.R."/>
            <person name="Huntemann M."/>
            <person name="Clum A."/>
            <person name="Foster B."/>
            <person name="Foster B."/>
            <person name="Roux S."/>
            <person name="Palaniappan K."/>
            <person name="Varghese N."/>
            <person name="Mukherjee S."/>
            <person name="Reddy T.B.K."/>
            <person name="Daum C."/>
            <person name="Copeland A."/>
            <person name="Chen I.A."/>
            <person name="Ivanova N.N."/>
            <person name="Kyrpides N.C."/>
            <person name="Shapiro N."/>
            <person name="Eloe-Fadrosh E.A."/>
            <person name="Pietrasiak N."/>
        </authorList>
    </citation>
    <scope>NUCLEOTIDE SEQUENCE</scope>
    <source>
        <strain evidence="14">UHER 2000/2452</strain>
    </source>
</reference>
<dbReference type="SUPFAM" id="SSF52058">
    <property type="entry name" value="L domain-like"/>
    <property type="match status" value="2"/>
</dbReference>
<dbReference type="SMART" id="SM00369">
    <property type="entry name" value="LRR_TYP"/>
    <property type="match status" value="14"/>
</dbReference>
<evidence type="ECO:0000256" key="4">
    <source>
        <dbReference type="ARBA" id="ARBA00022679"/>
    </source>
</evidence>
<evidence type="ECO:0000313" key="14">
    <source>
        <dbReference type="EMBL" id="MBW4659338.1"/>
    </source>
</evidence>
<evidence type="ECO:0000256" key="2">
    <source>
        <dbReference type="ARBA" id="ARBA00022527"/>
    </source>
</evidence>
<dbReference type="SUPFAM" id="SSF52540">
    <property type="entry name" value="P-loop containing nucleoside triphosphate hydrolases"/>
    <property type="match status" value="1"/>
</dbReference>
<organism evidence="14 15">
    <name type="scientific">Drouetiella hepatica Uher 2000/2452</name>
    <dbReference type="NCBI Taxonomy" id="904376"/>
    <lineage>
        <taxon>Bacteria</taxon>
        <taxon>Bacillati</taxon>
        <taxon>Cyanobacteriota</taxon>
        <taxon>Cyanophyceae</taxon>
        <taxon>Oculatellales</taxon>
        <taxon>Oculatellaceae</taxon>
        <taxon>Drouetiella</taxon>
    </lineage>
</organism>
<dbReference type="FunFam" id="3.80.10.10:FF:000095">
    <property type="entry name" value="LRR receptor-like serine/threonine-protein kinase GSO1"/>
    <property type="match status" value="1"/>
</dbReference>
<dbReference type="EC" id="2.7.11.1" evidence="1"/>
<dbReference type="InterPro" id="IPR032171">
    <property type="entry name" value="COR-A"/>
</dbReference>
<dbReference type="SMART" id="SM00365">
    <property type="entry name" value="LRR_SD22"/>
    <property type="match status" value="14"/>
</dbReference>
<dbReference type="InterPro" id="IPR020859">
    <property type="entry name" value="ROC"/>
</dbReference>
<keyword evidence="10" id="KW-0472">Membrane</keyword>
<reference evidence="14" key="1">
    <citation type="submission" date="2021-05" db="EMBL/GenBank/DDBJ databases">
        <authorList>
            <person name="Pietrasiak N."/>
            <person name="Ward R."/>
            <person name="Stajich J.E."/>
            <person name="Kurbessoian T."/>
        </authorList>
    </citation>
    <scope>NUCLEOTIDE SEQUENCE</scope>
    <source>
        <strain evidence="14">UHER 2000/2452</strain>
    </source>
</reference>
<evidence type="ECO:0000256" key="3">
    <source>
        <dbReference type="ARBA" id="ARBA00022614"/>
    </source>
</evidence>
<sequence>MIREELLELIDRAADEVWTELDLSGKELTELPAEIGKLTQLETLILGKVEKWQWAEGKSIPTVTTNQLTVLPQALEALENLKTLRLSGNPLRVIPEVILGLRQLEYLNLTSVGLLEIPDSIAQLTNLTQLRLHSNQISTIPDSIAQLTNLTQLRLHSNQISTIPESIAQLTNLTTLDLSSNQISTIPESIAQLTNLTELYLHSNQISTIPESIAQLTNLTELYLSSNQITAIPDSIAQLTNLTQLRLHINQISIIPESIAQLTNLTELSLRSNQITAIPDSIAQLTNLTELSLRSNQITAIPDSIAQLTNLTQLRLNSNQISVIPESIAQLTNLTELYLNSNQITAIPDSIAQLTNLTELSLRSNQITAIPDSIAQLTNLMMLDLEKNQVTQIPKAVSQLAHLEKLDLRSNPISIPPDILAPKEGEKLPDARPILDYYFRIQDPTAATQLYEAKILIVGEGGAGKTSLARKLLDSDYSLPPETQDTSTQGIDILRWEFTGRNQQVYKVNLWDFGGQEIYHQTHQFFLTERSLYLLVADSRKEDTDHYFWLQIIRLLSDDSPVLLIQNEKLDRTCNLNLRELRAEFANLKPPLSTNLADNRGLSAIQTAIQHSLEDLLPDGIPFPTPWLNVRYSLENDGRNYIDCADYEATCRYHGILKREEMFDLSRFLHSLGICLHFQKDPILRYRLILKPNWGTAAVYKILDNPTVKQQLGQFSDADLNDIWQAQQYADMRSELLQLMKAFKVCYEIPRREGHYIAPHLLSPDSPYYDWDTSQNLLLRYRYKGFMPKGILTRFIVEMHKLIENVSDPDQALVWKTGVVLVQDRARAEVTERYHNREIRIRLSGSHQRDFLVALHYEFQKIHDTYERLEYDTLIPCNCTHCKTQLQPFPFPRDRLQRCIEQGRPTIECHESGENVNVRRLLDDTIDSDIDRKFYGKDGELDKMEALGRGYIGDRFNIHIHNTNQQGDHKPVTENTNNLQGANIGNFANEVKDNARQQANQHIHQAPSHNLAQAAQDIQDLLNHLDQTYDRTTPIGQAMISAKAIESIEKNPTLKARIINALKEGGTTALEEAIDHPAVKPVIALVKGFIEAE</sequence>
<proteinExistence type="predicted"/>
<dbReference type="InterPro" id="IPR036388">
    <property type="entry name" value="WH-like_DNA-bd_sf"/>
</dbReference>
<evidence type="ECO:0000313" key="15">
    <source>
        <dbReference type="Proteomes" id="UP000757435"/>
    </source>
</evidence>
<dbReference type="PROSITE" id="PS51424">
    <property type="entry name" value="ROC"/>
    <property type="match status" value="1"/>
</dbReference>
<feature type="domain" description="Roc" evidence="13">
    <location>
        <begin position="446"/>
        <end position="616"/>
    </location>
</feature>
<comment type="catalytic activity">
    <reaction evidence="12">
        <text>L-seryl-[protein] + ATP = O-phospho-L-seryl-[protein] + ADP + H(+)</text>
        <dbReference type="Rhea" id="RHEA:17989"/>
        <dbReference type="Rhea" id="RHEA-COMP:9863"/>
        <dbReference type="Rhea" id="RHEA-COMP:11604"/>
        <dbReference type="ChEBI" id="CHEBI:15378"/>
        <dbReference type="ChEBI" id="CHEBI:29999"/>
        <dbReference type="ChEBI" id="CHEBI:30616"/>
        <dbReference type="ChEBI" id="CHEBI:83421"/>
        <dbReference type="ChEBI" id="CHEBI:456216"/>
        <dbReference type="EC" id="2.7.11.1"/>
    </reaction>
</comment>
<dbReference type="PANTHER" id="PTHR48051:SF54">
    <property type="entry name" value="LEUCINE-RICH REPEAT-CONTAINING PROTEIN"/>
    <property type="match status" value="1"/>
</dbReference>
<evidence type="ECO:0000256" key="6">
    <source>
        <dbReference type="ARBA" id="ARBA00022741"/>
    </source>
</evidence>
<dbReference type="GO" id="GO:0005524">
    <property type="term" value="F:ATP binding"/>
    <property type="evidence" value="ECO:0007669"/>
    <property type="project" value="UniProtKB-KW"/>
</dbReference>
<dbReference type="Gene3D" id="3.30.310.200">
    <property type="match status" value="1"/>
</dbReference>
<evidence type="ECO:0000256" key="8">
    <source>
        <dbReference type="ARBA" id="ARBA00022840"/>
    </source>
</evidence>
<dbReference type="Gene3D" id="3.80.10.10">
    <property type="entry name" value="Ribonuclease Inhibitor"/>
    <property type="match status" value="4"/>
</dbReference>
<keyword evidence="2" id="KW-0723">Serine/threonine-protein kinase</keyword>
<keyword evidence="7" id="KW-0418">Kinase</keyword>
<dbReference type="Pfam" id="PF13855">
    <property type="entry name" value="LRR_8"/>
    <property type="match status" value="3"/>
</dbReference>
<protein>
    <recommendedName>
        <fullName evidence="1">non-specific serine/threonine protein kinase</fullName>
        <ecNumber evidence="1">2.7.11.1</ecNumber>
    </recommendedName>
</protein>
<dbReference type="PROSITE" id="PS51450">
    <property type="entry name" value="LRR"/>
    <property type="match status" value="11"/>
</dbReference>
<dbReference type="InterPro" id="IPR057263">
    <property type="entry name" value="COR-B"/>
</dbReference>
<dbReference type="SMART" id="SM00364">
    <property type="entry name" value="LRR_BAC"/>
    <property type="match status" value="12"/>
</dbReference>
<dbReference type="GO" id="GO:0004674">
    <property type="term" value="F:protein serine/threonine kinase activity"/>
    <property type="evidence" value="ECO:0007669"/>
    <property type="project" value="UniProtKB-KW"/>
</dbReference>
<dbReference type="InterPro" id="IPR050216">
    <property type="entry name" value="LRR_domain-containing"/>
</dbReference>
<dbReference type="Pfam" id="PF23598">
    <property type="entry name" value="LRR_14"/>
    <property type="match status" value="1"/>
</dbReference>
<dbReference type="Gene3D" id="3.40.50.300">
    <property type="entry name" value="P-loop containing nucleotide triphosphate hydrolases"/>
    <property type="match status" value="1"/>
</dbReference>
<dbReference type="PANTHER" id="PTHR48051">
    <property type="match status" value="1"/>
</dbReference>
<evidence type="ECO:0000256" key="5">
    <source>
        <dbReference type="ARBA" id="ARBA00022737"/>
    </source>
</evidence>
<comment type="catalytic activity">
    <reaction evidence="11">
        <text>L-threonyl-[protein] + ATP = O-phospho-L-threonyl-[protein] + ADP + H(+)</text>
        <dbReference type="Rhea" id="RHEA:46608"/>
        <dbReference type="Rhea" id="RHEA-COMP:11060"/>
        <dbReference type="Rhea" id="RHEA-COMP:11605"/>
        <dbReference type="ChEBI" id="CHEBI:15378"/>
        <dbReference type="ChEBI" id="CHEBI:30013"/>
        <dbReference type="ChEBI" id="CHEBI:30616"/>
        <dbReference type="ChEBI" id="CHEBI:61977"/>
        <dbReference type="ChEBI" id="CHEBI:456216"/>
        <dbReference type="EC" id="2.7.11.1"/>
    </reaction>
</comment>
<keyword evidence="3" id="KW-0433">Leucine-rich repeat</keyword>
<dbReference type="Proteomes" id="UP000757435">
    <property type="component" value="Unassembled WGS sequence"/>
</dbReference>
<keyword evidence="9" id="KW-0342">GTP-binding</keyword>
<name>A0A951QAR3_9CYAN</name>
<keyword evidence="5" id="KW-0677">Repeat</keyword>
<dbReference type="InterPro" id="IPR001611">
    <property type="entry name" value="Leu-rich_rpt"/>
</dbReference>
<dbReference type="InterPro" id="IPR055414">
    <property type="entry name" value="LRR_R13L4/SHOC2-like"/>
</dbReference>
<dbReference type="Gene3D" id="1.10.10.10">
    <property type="entry name" value="Winged helix-like DNA-binding domain superfamily/Winged helix DNA-binding domain"/>
    <property type="match status" value="1"/>
</dbReference>
<gene>
    <name evidence="14" type="ORF">KME15_11735</name>
</gene>
<evidence type="ECO:0000256" key="1">
    <source>
        <dbReference type="ARBA" id="ARBA00012513"/>
    </source>
</evidence>
<keyword evidence="8" id="KW-0067">ATP-binding</keyword>
<dbReference type="InterPro" id="IPR003591">
    <property type="entry name" value="Leu-rich_rpt_typical-subtyp"/>
</dbReference>
<keyword evidence="6" id="KW-0547">Nucleotide-binding</keyword>
<evidence type="ECO:0000256" key="9">
    <source>
        <dbReference type="ARBA" id="ARBA00023134"/>
    </source>
</evidence>
<comment type="caution">
    <text evidence="14">The sequence shown here is derived from an EMBL/GenBank/DDBJ whole genome shotgun (WGS) entry which is preliminary data.</text>
</comment>
<dbReference type="Pfam" id="PF16095">
    <property type="entry name" value="COR-A"/>
    <property type="match status" value="1"/>
</dbReference>
<dbReference type="AlphaFoldDB" id="A0A951QAR3"/>
<accession>A0A951QAR3</accession>
<dbReference type="Pfam" id="PF25497">
    <property type="entry name" value="COR-B"/>
    <property type="match status" value="1"/>
</dbReference>
<dbReference type="InterPro" id="IPR032675">
    <property type="entry name" value="LRR_dom_sf"/>
</dbReference>
<evidence type="ECO:0000259" key="13">
    <source>
        <dbReference type="PROSITE" id="PS51424"/>
    </source>
</evidence>
<dbReference type="GO" id="GO:0005737">
    <property type="term" value="C:cytoplasm"/>
    <property type="evidence" value="ECO:0007669"/>
    <property type="project" value="TreeGrafter"/>
</dbReference>
<evidence type="ECO:0000256" key="12">
    <source>
        <dbReference type="ARBA" id="ARBA00048679"/>
    </source>
</evidence>
<dbReference type="Pfam" id="PF00560">
    <property type="entry name" value="LRR_1"/>
    <property type="match status" value="1"/>
</dbReference>
<dbReference type="InterPro" id="IPR027417">
    <property type="entry name" value="P-loop_NTPase"/>
</dbReference>
<keyword evidence="4" id="KW-0808">Transferase</keyword>
<evidence type="ECO:0000256" key="10">
    <source>
        <dbReference type="ARBA" id="ARBA00023136"/>
    </source>
</evidence>
<evidence type="ECO:0000256" key="11">
    <source>
        <dbReference type="ARBA" id="ARBA00047899"/>
    </source>
</evidence>
<evidence type="ECO:0000256" key="7">
    <source>
        <dbReference type="ARBA" id="ARBA00022777"/>
    </source>
</evidence>